<dbReference type="PANTHER" id="PTHR46558">
    <property type="entry name" value="TRACRIPTIONAL REGULATORY PROTEIN-RELATED-RELATED"/>
    <property type="match status" value="1"/>
</dbReference>
<evidence type="ECO:0000313" key="5">
    <source>
        <dbReference type="Proteomes" id="UP000287969"/>
    </source>
</evidence>
<dbReference type="PROSITE" id="PS50943">
    <property type="entry name" value="HTH_CROC1"/>
    <property type="match status" value="1"/>
</dbReference>
<organism evidence="4 5">
    <name type="scientific">Acidilutibacter cellobiosedens</name>
    <dbReference type="NCBI Taxonomy" id="2507161"/>
    <lineage>
        <taxon>Bacteria</taxon>
        <taxon>Bacillati</taxon>
        <taxon>Bacillota</taxon>
        <taxon>Tissierellia</taxon>
        <taxon>Tissierellales</taxon>
        <taxon>Acidilutibacteraceae</taxon>
        <taxon>Acidilutibacter</taxon>
    </lineage>
</organism>
<protein>
    <submittedName>
        <fullName evidence="4">XRE family transcriptional regulator</fullName>
    </submittedName>
</protein>
<keyword evidence="5" id="KW-1185">Reference proteome</keyword>
<keyword evidence="2" id="KW-1133">Transmembrane helix</keyword>
<dbReference type="GO" id="GO:0003677">
    <property type="term" value="F:DNA binding"/>
    <property type="evidence" value="ECO:0007669"/>
    <property type="project" value="UniProtKB-KW"/>
</dbReference>
<accession>A0A410Q838</accession>
<evidence type="ECO:0000313" key="4">
    <source>
        <dbReference type="EMBL" id="QAT60149.1"/>
    </source>
</evidence>
<dbReference type="Proteomes" id="UP000287969">
    <property type="component" value="Chromosome"/>
</dbReference>
<dbReference type="Gene3D" id="1.10.260.40">
    <property type="entry name" value="lambda repressor-like DNA-binding domains"/>
    <property type="match status" value="1"/>
</dbReference>
<dbReference type="Pfam" id="PF01381">
    <property type="entry name" value="HTH_3"/>
    <property type="match status" value="1"/>
</dbReference>
<dbReference type="CDD" id="cd00093">
    <property type="entry name" value="HTH_XRE"/>
    <property type="match status" value="1"/>
</dbReference>
<dbReference type="SMART" id="SM00530">
    <property type="entry name" value="HTH_XRE"/>
    <property type="match status" value="1"/>
</dbReference>
<feature type="transmembrane region" description="Helical" evidence="2">
    <location>
        <begin position="124"/>
        <end position="146"/>
    </location>
</feature>
<sequence>MEFNEKLQQLRKQNDMTQEQLAELLYVSRTAISKWENGKGYPNIESLKSISKLFSVSIDELLSGEELITLAVNENRSNIHKIFGLINAALDLAVIAFIFLPLYGKSDGTYIHSVNLFSFTDTTPINLAIYWAVFTIIIVFGIAQFIFSYIEKEKWQGLSAKFSFIIEAFSICFFAAAKEPYVTALLFIQFLIKVLLLKKSAQMK</sequence>
<dbReference type="EMBL" id="CP035282">
    <property type="protein sequence ID" value="QAT60149.1"/>
    <property type="molecule type" value="Genomic_DNA"/>
</dbReference>
<dbReference type="OrthoDB" id="9815852at2"/>
<feature type="transmembrane region" description="Helical" evidence="2">
    <location>
        <begin position="158"/>
        <end position="176"/>
    </location>
</feature>
<keyword evidence="1" id="KW-0238">DNA-binding</keyword>
<keyword evidence="2" id="KW-0812">Transmembrane</keyword>
<feature type="transmembrane region" description="Helical" evidence="2">
    <location>
        <begin position="82"/>
        <end position="104"/>
    </location>
</feature>
<evidence type="ECO:0000256" key="1">
    <source>
        <dbReference type="ARBA" id="ARBA00023125"/>
    </source>
</evidence>
<dbReference type="InterPro" id="IPR001387">
    <property type="entry name" value="Cro/C1-type_HTH"/>
</dbReference>
<dbReference type="InterPro" id="IPR010982">
    <property type="entry name" value="Lambda_DNA-bd_dom_sf"/>
</dbReference>
<dbReference type="PANTHER" id="PTHR46558:SF11">
    <property type="entry name" value="HTH-TYPE TRANSCRIPTIONAL REGULATOR XRE"/>
    <property type="match status" value="1"/>
</dbReference>
<proteinExistence type="predicted"/>
<name>A0A410Q838_9FIRM</name>
<evidence type="ECO:0000259" key="3">
    <source>
        <dbReference type="PROSITE" id="PS50943"/>
    </source>
</evidence>
<evidence type="ECO:0000256" key="2">
    <source>
        <dbReference type="SAM" id="Phobius"/>
    </source>
</evidence>
<gene>
    <name evidence="4" type="ORF">EQM13_00465</name>
</gene>
<feature type="transmembrane region" description="Helical" evidence="2">
    <location>
        <begin position="182"/>
        <end position="198"/>
    </location>
</feature>
<keyword evidence="2" id="KW-0472">Membrane</keyword>
<dbReference type="SUPFAM" id="SSF47413">
    <property type="entry name" value="lambda repressor-like DNA-binding domains"/>
    <property type="match status" value="1"/>
</dbReference>
<feature type="domain" description="HTH cro/C1-type" evidence="3">
    <location>
        <begin position="7"/>
        <end position="61"/>
    </location>
</feature>
<dbReference type="AlphaFoldDB" id="A0A410Q838"/>
<dbReference type="KEGG" id="spoa:EQM13_00465"/>
<dbReference type="RefSeq" id="WP_128751622.1">
    <property type="nucleotide sequence ID" value="NZ_CP035282.1"/>
</dbReference>
<reference evidence="5" key="1">
    <citation type="submission" date="2019-01" db="EMBL/GenBank/DDBJ databases">
        <title>Draft genomes of a novel of Sporanaerobacter strains.</title>
        <authorList>
            <person name="Ma S."/>
        </authorList>
    </citation>
    <scope>NUCLEOTIDE SEQUENCE [LARGE SCALE GENOMIC DNA]</scope>
    <source>
        <strain evidence="5">NJN-17</strain>
    </source>
</reference>